<feature type="chain" id="PRO_5046717669" description="3D (Asp-Asp-Asp) domain-containing protein" evidence="2">
    <location>
        <begin position="28"/>
        <end position="269"/>
    </location>
</feature>
<reference evidence="5" key="1">
    <citation type="submission" date="2020-03" db="EMBL/GenBank/DDBJ databases">
        <title>Draft sequencing of Paenibacilllus sp. S3N08.</title>
        <authorList>
            <person name="Kim D.-U."/>
        </authorList>
    </citation>
    <scope>NUCLEOTIDE SEQUENCE</scope>
    <source>
        <strain evidence="5">S3N08</strain>
    </source>
</reference>
<dbReference type="InterPro" id="IPR012854">
    <property type="entry name" value="Cu_amine_oxidase-like_N"/>
</dbReference>
<dbReference type="Proteomes" id="UP001165962">
    <property type="component" value="Unassembled WGS sequence"/>
</dbReference>
<keyword evidence="6" id="KW-1185">Reference proteome</keyword>
<dbReference type="Pfam" id="PF07833">
    <property type="entry name" value="Cu_amine_oxidN1"/>
    <property type="match status" value="1"/>
</dbReference>
<evidence type="ECO:0000313" key="5">
    <source>
        <dbReference type="EMBL" id="NHN35650.1"/>
    </source>
</evidence>
<comment type="caution">
    <text evidence="5">The sequence shown here is derived from an EMBL/GenBank/DDBJ whole genome shotgun (WGS) entry which is preliminary data.</text>
</comment>
<evidence type="ECO:0000259" key="3">
    <source>
        <dbReference type="Pfam" id="PF06725"/>
    </source>
</evidence>
<dbReference type="SUPFAM" id="SSF55383">
    <property type="entry name" value="Copper amine oxidase, domain N"/>
    <property type="match status" value="1"/>
</dbReference>
<dbReference type="SUPFAM" id="SSF50685">
    <property type="entry name" value="Barwin-like endoglucanases"/>
    <property type="match status" value="1"/>
</dbReference>
<dbReference type="Gene3D" id="3.30.457.10">
    <property type="entry name" value="Copper amine oxidase-like, N-terminal domain"/>
    <property type="match status" value="1"/>
</dbReference>
<dbReference type="InterPro" id="IPR051933">
    <property type="entry name" value="Resuscitation_pf_RpfB"/>
</dbReference>
<accession>A0ABX0JJF9</accession>
<evidence type="ECO:0000259" key="4">
    <source>
        <dbReference type="Pfam" id="PF07833"/>
    </source>
</evidence>
<dbReference type="CDD" id="cd14667">
    <property type="entry name" value="3D_containing_proteins"/>
    <property type="match status" value="1"/>
</dbReference>
<evidence type="ECO:0000256" key="1">
    <source>
        <dbReference type="ARBA" id="ARBA00022729"/>
    </source>
</evidence>
<dbReference type="PANTHER" id="PTHR39160">
    <property type="entry name" value="CELL WALL-BINDING PROTEIN YOCH"/>
    <property type="match status" value="1"/>
</dbReference>
<dbReference type="EMBL" id="JAAOIW010000060">
    <property type="protein sequence ID" value="NHN35650.1"/>
    <property type="molecule type" value="Genomic_DNA"/>
</dbReference>
<evidence type="ECO:0008006" key="7">
    <source>
        <dbReference type="Google" id="ProtNLM"/>
    </source>
</evidence>
<organism evidence="5 6">
    <name type="scientific">Paenibacillus agricola</name>
    <dbReference type="NCBI Taxonomy" id="2716264"/>
    <lineage>
        <taxon>Bacteria</taxon>
        <taxon>Bacillati</taxon>
        <taxon>Bacillota</taxon>
        <taxon>Bacilli</taxon>
        <taxon>Bacillales</taxon>
        <taxon>Paenibacillaceae</taxon>
        <taxon>Paenibacillus</taxon>
    </lineage>
</organism>
<proteinExistence type="predicted"/>
<dbReference type="InterPro" id="IPR036582">
    <property type="entry name" value="Mao_N_sf"/>
</dbReference>
<name>A0ABX0JJF9_9BACL</name>
<dbReference type="InterPro" id="IPR036908">
    <property type="entry name" value="RlpA-like_sf"/>
</dbReference>
<gene>
    <name evidence="5" type="ORF">G9U52_38960</name>
</gene>
<dbReference type="Gene3D" id="2.40.40.10">
    <property type="entry name" value="RlpA-like domain"/>
    <property type="match status" value="1"/>
</dbReference>
<dbReference type="InterPro" id="IPR059180">
    <property type="entry name" value="3D_YorM"/>
</dbReference>
<keyword evidence="1 2" id="KW-0732">Signal</keyword>
<dbReference type="InterPro" id="IPR010611">
    <property type="entry name" value="3D_dom"/>
</dbReference>
<feature type="signal peptide" evidence="2">
    <location>
        <begin position="1"/>
        <end position="27"/>
    </location>
</feature>
<dbReference type="PANTHER" id="PTHR39160:SF4">
    <property type="entry name" value="RESUSCITATION-PROMOTING FACTOR RPFB"/>
    <property type="match status" value="1"/>
</dbReference>
<dbReference type="RefSeq" id="WP_166158843.1">
    <property type="nucleotide sequence ID" value="NZ_JAAOIW010000060.1"/>
</dbReference>
<feature type="domain" description="3D" evidence="3">
    <location>
        <begin position="199"/>
        <end position="269"/>
    </location>
</feature>
<feature type="domain" description="Copper amine oxidase-like N-terminal" evidence="4">
    <location>
        <begin position="39"/>
        <end position="147"/>
    </location>
</feature>
<evidence type="ECO:0000256" key="2">
    <source>
        <dbReference type="SAM" id="SignalP"/>
    </source>
</evidence>
<protein>
    <recommendedName>
        <fullName evidence="7">3D (Asp-Asp-Asp) domain-containing protein</fullName>
    </recommendedName>
</protein>
<dbReference type="Pfam" id="PF06725">
    <property type="entry name" value="3D"/>
    <property type="match status" value="1"/>
</dbReference>
<evidence type="ECO:0000313" key="6">
    <source>
        <dbReference type="Proteomes" id="UP001165962"/>
    </source>
</evidence>
<sequence length="269" mass="29631">MKSYFKNYVVAFILMFTFLMPTSFVLAAPPSISEIKVQINEHLIPFPDAQPFVDSANRLQIPLRAISKKLEYETSWEHKGQAIQIILKNSAQTLSFVTGEHTALLNGQKVLLKSAPQLINGTAYIPFRDLADALSIRIQWDSQNRIAILNQDGKYHAPSWYAPNYKLIQGTATAYTGSSSENGGYEGIDFLGNPLSVGTIAVDPTVIPLGSKVYIEGYRYDGLPAGGMFATATDTGGAIKGNKIDIYVPDPKEKAFEFGMQQVNIFILE</sequence>